<dbReference type="OrthoDB" id="9782655at2"/>
<evidence type="ECO:0000259" key="7">
    <source>
        <dbReference type="PROSITE" id="PS50043"/>
    </source>
</evidence>
<evidence type="ECO:0000313" key="10">
    <source>
        <dbReference type="Proteomes" id="UP000237682"/>
    </source>
</evidence>
<dbReference type="Proteomes" id="UP000237682">
    <property type="component" value="Unassembled WGS sequence"/>
</dbReference>
<dbReference type="InterPro" id="IPR001789">
    <property type="entry name" value="Sig_transdc_resp-reg_receiver"/>
</dbReference>
<evidence type="ECO:0000256" key="1">
    <source>
        <dbReference type="ARBA" id="ARBA00022553"/>
    </source>
</evidence>
<dbReference type="AlphaFoldDB" id="A0A2S9QDX7"/>
<dbReference type="GO" id="GO:0006355">
    <property type="term" value="P:regulation of DNA-templated transcription"/>
    <property type="evidence" value="ECO:0007669"/>
    <property type="project" value="InterPro"/>
</dbReference>
<dbReference type="Pfam" id="PF00072">
    <property type="entry name" value="Response_reg"/>
    <property type="match status" value="1"/>
</dbReference>
<evidence type="ECO:0000256" key="4">
    <source>
        <dbReference type="ARBA" id="ARBA00023125"/>
    </source>
</evidence>
<organism evidence="9 10">
    <name type="scientific">Labrys okinawensis</name>
    <dbReference type="NCBI Taxonomy" id="346911"/>
    <lineage>
        <taxon>Bacteria</taxon>
        <taxon>Pseudomonadati</taxon>
        <taxon>Pseudomonadota</taxon>
        <taxon>Alphaproteobacteria</taxon>
        <taxon>Hyphomicrobiales</taxon>
        <taxon>Xanthobacteraceae</taxon>
        <taxon>Labrys</taxon>
    </lineage>
</organism>
<sequence length="216" mass="23903">MQGLDLSEEIATVYVVDDDPMVRDGLDSLLRSVGYRVRCFASPREFMQYRHSEGASCLVLDIRMPGQSGLDFQAELARAGDAIPIVFLTGHGDVPMSVRAIKAGAMEFLLKPFREQDLLDAVAACLDKSRAQRGETALMEDLRRRYATLSQRQQEVMALVVQGLLNKQTAGELELSEITVKIHRGQVMRKMQANTLADLIRMADRLGLPAKPAGRG</sequence>
<dbReference type="CDD" id="cd17537">
    <property type="entry name" value="REC_FixJ"/>
    <property type="match status" value="1"/>
</dbReference>
<evidence type="ECO:0000256" key="5">
    <source>
        <dbReference type="ARBA" id="ARBA00023163"/>
    </source>
</evidence>
<dbReference type="GO" id="GO:0000160">
    <property type="term" value="P:phosphorelay signal transduction system"/>
    <property type="evidence" value="ECO:0007669"/>
    <property type="project" value="UniProtKB-KW"/>
</dbReference>
<proteinExistence type="predicted"/>
<dbReference type="Gene3D" id="1.10.10.10">
    <property type="entry name" value="Winged helix-like DNA-binding domain superfamily/Winged helix DNA-binding domain"/>
    <property type="match status" value="1"/>
</dbReference>
<evidence type="ECO:0000313" key="9">
    <source>
        <dbReference type="EMBL" id="PRH87557.1"/>
    </source>
</evidence>
<dbReference type="GO" id="GO:0003677">
    <property type="term" value="F:DNA binding"/>
    <property type="evidence" value="ECO:0007669"/>
    <property type="project" value="UniProtKB-KW"/>
</dbReference>
<accession>A0A2S9QDX7</accession>
<evidence type="ECO:0000256" key="2">
    <source>
        <dbReference type="ARBA" id="ARBA00023012"/>
    </source>
</evidence>
<keyword evidence="3" id="KW-0805">Transcription regulation</keyword>
<comment type="caution">
    <text evidence="9">The sequence shown here is derived from an EMBL/GenBank/DDBJ whole genome shotgun (WGS) entry which is preliminary data.</text>
</comment>
<dbReference type="PRINTS" id="PR00038">
    <property type="entry name" value="HTHLUXR"/>
</dbReference>
<evidence type="ECO:0000256" key="6">
    <source>
        <dbReference type="PROSITE-ProRule" id="PRU00169"/>
    </source>
</evidence>
<dbReference type="CDD" id="cd06170">
    <property type="entry name" value="LuxR_C_like"/>
    <property type="match status" value="1"/>
</dbReference>
<feature type="domain" description="Response regulatory" evidence="8">
    <location>
        <begin position="12"/>
        <end position="126"/>
    </location>
</feature>
<feature type="domain" description="HTH luxR-type" evidence="7">
    <location>
        <begin position="142"/>
        <end position="207"/>
    </location>
</feature>
<reference evidence="9 10" key="1">
    <citation type="submission" date="2018-02" db="EMBL/GenBank/DDBJ databases">
        <title>Whole genome sequencing of endophytic bacterium.</title>
        <authorList>
            <person name="Eedara R."/>
            <person name="Podile A.R."/>
        </authorList>
    </citation>
    <scope>NUCLEOTIDE SEQUENCE [LARGE SCALE GENOMIC DNA]</scope>
    <source>
        <strain evidence="9 10">RP1T</strain>
    </source>
</reference>
<name>A0A2S9QDX7_9HYPH</name>
<gene>
    <name evidence="9" type="ORF">C5L14_13220</name>
</gene>
<dbReference type="Gene3D" id="3.40.50.2300">
    <property type="match status" value="1"/>
</dbReference>
<protein>
    <submittedName>
        <fullName evidence="9">DNA-binding response regulator</fullName>
    </submittedName>
</protein>
<dbReference type="FunFam" id="3.40.50.2300:FF:000018">
    <property type="entry name" value="DNA-binding transcriptional regulator NtrC"/>
    <property type="match status" value="1"/>
</dbReference>
<evidence type="ECO:0000259" key="8">
    <source>
        <dbReference type="PROSITE" id="PS50110"/>
    </source>
</evidence>
<dbReference type="PROSITE" id="PS50110">
    <property type="entry name" value="RESPONSE_REGULATORY"/>
    <property type="match status" value="1"/>
</dbReference>
<dbReference type="Pfam" id="PF00196">
    <property type="entry name" value="GerE"/>
    <property type="match status" value="1"/>
</dbReference>
<keyword evidence="10" id="KW-1185">Reference proteome</keyword>
<keyword evidence="4 9" id="KW-0238">DNA-binding</keyword>
<dbReference type="PANTHER" id="PTHR44688">
    <property type="entry name" value="DNA-BINDING TRANSCRIPTIONAL ACTIVATOR DEVR_DOSR"/>
    <property type="match status" value="1"/>
</dbReference>
<dbReference type="InterPro" id="IPR036388">
    <property type="entry name" value="WH-like_DNA-bd_sf"/>
</dbReference>
<dbReference type="PANTHER" id="PTHR44688:SF16">
    <property type="entry name" value="DNA-BINDING TRANSCRIPTIONAL ACTIVATOR DEVR_DOSR"/>
    <property type="match status" value="1"/>
</dbReference>
<keyword evidence="2" id="KW-0902">Two-component regulatory system</keyword>
<evidence type="ECO:0000256" key="3">
    <source>
        <dbReference type="ARBA" id="ARBA00023015"/>
    </source>
</evidence>
<feature type="modified residue" description="4-aspartylphosphate" evidence="6">
    <location>
        <position position="61"/>
    </location>
</feature>
<dbReference type="InterPro" id="IPR000792">
    <property type="entry name" value="Tscrpt_reg_LuxR_C"/>
</dbReference>
<dbReference type="RefSeq" id="WP_105862487.1">
    <property type="nucleotide sequence ID" value="NZ_PUEJ01000004.1"/>
</dbReference>
<dbReference type="SMART" id="SM00448">
    <property type="entry name" value="REC"/>
    <property type="match status" value="1"/>
</dbReference>
<dbReference type="PROSITE" id="PS50043">
    <property type="entry name" value="HTH_LUXR_2"/>
    <property type="match status" value="1"/>
</dbReference>
<dbReference type="InterPro" id="IPR011006">
    <property type="entry name" value="CheY-like_superfamily"/>
</dbReference>
<keyword evidence="5" id="KW-0804">Transcription</keyword>
<dbReference type="SMART" id="SM00421">
    <property type="entry name" value="HTH_LUXR"/>
    <property type="match status" value="1"/>
</dbReference>
<dbReference type="EMBL" id="PUEJ01000004">
    <property type="protein sequence ID" value="PRH87557.1"/>
    <property type="molecule type" value="Genomic_DNA"/>
</dbReference>
<dbReference type="SUPFAM" id="SSF52172">
    <property type="entry name" value="CheY-like"/>
    <property type="match status" value="1"/>
</dbReference>
<keyword evidence="1 6" id="KW-0597">Phosphoprotein</keyword>